<dbReference type="Proteomes" id="UP000192917">
    <property type="component" value="Unassembled WGS sequence"/>
</dbReference>
<evidence type="ECO:0000256" key="1">
    <source>
        <dbReference type="SAM" id="MobiDB-lite"/>
    </source>
</evidence>
<evidence type="ECO:0000313" key="2">
    <source>
        <dbReference type="EMBL" id="SMF11604.1"/>
    </source>
</evidence>
<keyword evidence="3" id="KW-1185">Reference proteome</keyword>
<evidence type="ECO:0000313" key="3">
    <source>
        <dbReference type="Proteomes" id="UP000192917"/>
    </source>
</evidence>
<protein>
    <submittedName>
        <fullName evidence="2">ADP-ribose pyrophosphatase YjhB, NUDIX family</fullName>
    </submittedName>
</protein>
<dbReference type="EMBL" id="FWZX01000005">
    <property type="protein sequence ID" value="SMF11604.1"/>
    <property type="molecule type" value="Genomic_DNA"/>
</dbReference>
<feature type="region of interest" description="Disordered" evidence="1">
    <location>
        <begin position="205"/>
        <end position="237"/>
    </location>
</feature>
<organism evidence="2 3">
    <name type="scientific">Tistlia consotensis USBA 355</name>
    <dbReference type="NCBI Taxonomy" id="560819"/>
    <lineage>
        <taxon>Bacteria</taxon>
        <taxon>Pseudomonadati</taxon>
        <taxon>Pseudomonadota</taxon>
        <taxon>Alphaproteobacteria</taxon>
        <taxon>Rhodospirillales</taxon>
        <taxon>Rhodovibrionaceae</taxon>
        <taxon>Tistlia</taxon>
    </lineage>
</organism>
<gene>
    <name evidence="2" type="ORF">SAMN05428998_10520</name>
</gene>
<proteinExistence type="predicted"/>
<reference evidence="2 3" key="1">
    <citation type="submission" date="2017-04" db="EMBL/GenBank/DDBJ databases">
        <authorList>
            <person name="Afonso C.L."/>
            <person name="Miller P.J."/>
            <person name="Scott M.A."/>
            <person name="Spackman E."/>
            <person name="Goraichik I."/>
            <person name="Dimitrov K.M."/>
            <person name="Suarez D.L."/>
            <person name="Swayne D.E."/>
        </authorList>
    </citation>
    <scope>NUCLEOTIDE SEQUENCE [LARGE SCALE GENOMIC DNA]</scope>
    <source>
        <strain evidence="2 3">USBA 355</strain>
    </source>
</reference>
<sequence length="237" mass="25107">MAYSFLMPYGYTLAGGQVLLAERQLIQKRVDGKTVKGVIPAWAGQWGLIGAEAASGESPSDTAIRAGREQTGIDLSDSATSQLYLAFNREVMSLKTADYTAFAVLAIFLTEASLGAMADAATKAIGAGTPSEGLLQTVSVTPVGKALQQLGATPKPPKGWQSYLIQNYYGGKVPGQFNTEIDTLTNQISKRSADDPEMFRLALQPLDVKPESGGKAPKTPSQIEMPTTFVDGSPEKS</sequence>
<dbReference type="Gene3D" id="3.90.79.10">
    <property type="entry name" value="Nucleoside Triphosphate Pyrophosphohydrolase"/>
    <property type="match status" value="1"/>
</dbReference>
<dbReference type="RefSeq" id="WP_085122044.1">
    <property type="nucleotide sequence ID" value="NZ_FWZX01000005.1"/>
</dbReference>
<dbReference type="STRING" id="560819.SAMN05428998_10520"/>
<accession>A0A1Y6BI94</accession>
<dbReference type="InterPro" id="IPR015797">
    <property type="entry name" value="NUDIX_hydrolase-like_dom_sf"/>
</dbReference>
<dbReference type="AlphaFoldDB" id="A0A1Y6BI94"/>
<dbReference type="SUPFAM" id="SSF55811">
    <property type="entry name" value="Nudix"/>
    <property type="match status" value="1"/>
</dbReference>
<name>A0A1Y6BI94_9PROT</name>